<feature type="transmembrane region" description="Helical" evidence="1">
    <location>
        <begin position="57"/>
        <end position="78"/>
    </location>
</feature>
<protein>
    <recommendedName>
        <fullName evidence="4">SMODS and SLOG-associating 2TM effector domain-containing protein</fullName>
    </recommendedName>
</protein>
<dbReference type="EMBL" id="JAENHP010000031">
    <property type="protein sequence ID" value="MBM2623097.1"/>
    <property type="molecule type" value="Genomic_DNA"/>
</dbReference>
<organism evidence="2 3">
    <name type="scientific">Paractinoplanes ovalisporus</name>
    <dbReference type="NCBI Taxonomy" id="2810368"/>
    <lineage>
        <taxon>Bacteria</taxon>
        <taxon>Bacillati</taxon>
        <taxon>Actinomycetota</taxon>
        <taxon>Actinomycetes</taxon>
        <taxon>Micromonosporales</taxon>
        <taxon>Micromonosporaceae</taxon>
        <taxon>Paractinoplanes</taxon>
    </lineage>
</organism>
<gene>
    <name evidence="2" type="ORF">JIG36_47115</name>
</gene>
<proteinExistence type="predicted"/>
<name>A0ABS2ATB6_9ACTN</name>
<sequence>MTAMQPRAALDDPPARVLLIRRQAAAKATHSSAMVADLWQFYEEHATQARQHESLRATVTGTLAAIAGAITALAGVGGLSVADVPAGAAVVIISGLGVVLSLKHFERNRFHVQVMKQVQREIERVRDSINASPRPLSELWNAAKRTHREDFAIKVWKKKDDPSGSVWIDTRLYILWAGLPLGIAVVGVLVIVLGFIGIPAPK</sequence>
<dbReference type="RefSeq" id="WP_203383446.1">
    <property type="nucleotide sequence ID" value="NZ_JAENHP010000031.1"/>
</dbReference>
<comment type="caution">
    <text evidence="2">The sequence shown here is derived from an EMBL/GenBank/DDBJ whole genome shotgun (WGS) entry which is preliminary data.</text>
</comment>
<feature type="transmembrane region" description="Helical" evidence="1">
    <location>
        <begin position="173"/>
        <end position="198"/>
    </location>
</feature>
<evidence type="ECO:0000313" key="3">
    <source>
        <dbReference type="Proteomes" id="UP000632138"/>
    </source>
</evidence>
<evidence type="ECO:0000313" key="2">
    <source>
        <dbReference type="EMBL" id="MBM2623097.1"/>
    </source>
</evidence>
<keyword evidence="1" id="KW-0812">Transmembrane</keyword>
<reference evidence="2 3" key="1">
    <citation type="submission" date="2021-01" db="EMBL/GenBank/DDBJ databases">
        <title>Actinoplanes sp. nov. LDG1-06 isolated from lichen.</title>
        <authorList>
            <person name="Saeng-In P."/>
            <person name="Phongsopitanun W."/>
            <person name="Kanchanasin P."/>
            <person name="Yuki M."/>
            <person name="Kudo T."/>
            <person name="Ohkuma M."/>
            <person name="Tanasupawat S."/>
        </authorList>
    </citation>
    <scope>NUCLEOTIDE SEQUENCE [LARGE SCALE GENOMIC DNA]</scope>
    <source>
        <strain evidence="2 3">LDG1-06</strain>
    </source>
</reference>
<keyword evidence="3" id="KW-1185">Reference proteome</keyword>
<keyword evidence="1" id="KW-1133">Transmembrane helix</keyword>
<dbReference type="Proteomes" id="UP000632138">
    <property type="component" value="Unassembled WGS sequence"/>
</dbReference>
<evidence type="ECO:0000256" key="1">
    <source>
        <dbReference type="SAM" id="Phobius"/>
    </source>
</evidence>
<accession>A0ABS2ATB6</accession>
<evidence type="ECO:0008006" key="4">
    <source>
        <dbReference type="Google" id="ProtNLM"/>
    </source>
</evidence>
<keyword evidence="1" id="KW-0472">Membrane</keyword>
<feature type="transmembrane region" description="Helical" evidence="1">
    <location>
        <begin position="84"/>
        <end position="102"/>
    </location>
</feature>